<evidence type="ECO:0000256" key="2">
    <source>
        <dbReference type="RuleBase" id="RU003707"/>
    </source>
</evidence>
<dbReference type="CDD" id="cd06558">
    <property type="entry name" value="crotonase-like"/>
    <property type="match status" value="1"/>
</dbReference>
<proteinExistence type="inferred from homology"/>
<evidence type="ECO:0000256" key="1">
    <source>
        <dbReference type="ARBA" id="ARBA00005254"/>
    </source>
</evidence>
<dbReference type="PANTHER" id="PTHR11941">
    <property type="entry name" value="ENOYL-COA HYDRATASE-RELATED"/>
    <property type="match status" value="1"/>
</dbReference>
<organism evidence="3 4">
    <name type="scientific">Reyranella aquatilis</name>
    <dbReference type="NCBI Taxonomy" id="2035356"/>
    <lineage>
        <taxon>Bacteria</taxon>
        <taxon>Pseudomonadati</taxon>
        <taxon>Pseudomonadota</taxon>
        <taxon>Alphaproteobacteria</taxon>
        <taxon>Hyphomicrobiales</taxon>
        <taxon>Reyranellaceae</taxon>
        <taxon>Reyranella</taxon>
    </lineage>
</organism>
<sequence length="269" mass="28666">MSLIEIERREAGAATIAIVRFNNPPKGYMNAAMVGELDAAVDGLLGDESVRVLVFTGALKGVFIEHYDVSELLALSEKLRAKGASFSLDRLSPESGYHRILARLEAAPKPVIAAINGTAMGGGFEFCMACDIRLAERGPYWLGQPEINIGILAGAGGTQRLARLVGEARALELSLMGRTVSPDEAASLGMVHAAVDGPVLDHALTMARRLAAQPPRAVAHIKRLVRSAAETPLSQGLAQERTLFMDLAVSDDGHRLMGEFVAGTRTIRD</sequence>
<keyword evidence="4" id="KW-1185">Reference proteome</keyword>
<evidence type="ECO:0000313" key="3">
    <source>
        <dbReference type="EMBL" id="MCC8430253.1"/>
    </source>
</evidence>
<name>A0ABS8KVY9_9HYPH</name>
<dbReference type="Proteomes" id="UP001198862">
    <property type="component" value="Unassembled WGS sequence"/>
</dbReference>
<gene>
    <name evidence="3" type="ORF">LJ725_14855</name>
</gene>
<comment type="similarity">
    <text evidence="1 2">Belongs to the enoyl-CoA hydratase/isomerase family.</text>
</comment>
<dbReference type="EMBL" id="JAJISD010000006">
    <property type="protein sequence ID" value="MCC8430253.1"/>
    <property type="molecule type" value="Genomic_DNA"/>
</dbReference>
<evidence type="ECO:0000313" key="4">
    <source>
        <dbReference type="Proteomes" id="UP001198862"/>
    </source>
</evidence>
<dbReference type="InterPro" id="IPR029045">
    <property type="entry name" value="ClpP/crotonase-like_dom_sf"/>
</dbReference>
<dbReference type="PROSITE" id="PS00166">
    <property type="entry name" value="ENOYL_COA_HYDRATASE"/>
    <property type="match status" value="1"/>
</dbReference>
<dbReference type="RefSeq" id="WP_230551424.1">
    <property type="nucleotide sequence ID" value="NZ_JAJISD010000006.1"/>
</dbReference>
<reference evidence="3 4" key="1">
    <citation type="submission" date="2021-11" db="EMBL/GenBank/DDBJ databases">
        <authorList>
            <person name="Lee D.-H."/>
            <person name="Kim S.-B."/>
        </authorList>
    </citation>
    <scope>NUCLEOTIDE SEQUENCE [LARGE SCALE GENOMIC DNA]</scope>
    <source>
        <strain evidence="3 4">KCTC 52223</strain>
    </source>
</reference>
<comment type="caution">
    <text evidence="3">The sequence shown here is derived from an EMBL/GenBank/DDBJ whole genome shotgun (WGS) entry which is preliminary data.</text>
</comment>
<protein>
    <submittedName>
        <fullName evidence="3">Enoyl-CoA hydratase/isomerase family protein</fullName>
    </submittedName>
</protein>
<dbReference type="InterPro" id="IPR018376">
    <property type="entry name" value="Enoyl-CoA_hyd/isom_CS"/>
</dbReference>
<dbReference type="PANTHER" id="PTHR11941:SF54">
    <property type="entry name" value="ENOYL-COA HYDRATASE, MITOCHONDRIAL"/>
    <property type="match status" value="1"/>
</dbReference>
<dbReference type="Gene3D" id="3.90.226.10">
    <property type="entry name" value="2-enoyl-CoA Hydratase, Chain A, domain 1"/>
    <property type="match status" value="1"/>
</dbReference>
<accession>A0ABS8KVY9</accession>
<dbReference type="SUPFAM" id="SSF52096">
    <property type="entry name" value="ClpP/crotonase"/>
    <property type="match status" value="1"/>
</dbReference>
<dbReference type="InterPro" id="IPR001753">
    <property type="entry name" value="Enoyl-CoA_hydra/iso"/>
</dbReference>
<dbReference type="Pfam" id="PF00378">
    <property type="entry name" value="ECH_1"/>
    <property type="match status" value="1"/>
</dbReference>